<organism evidence="2 3">
    <name type="scientific">Meganyctiphanes norvegica</name>
    <name type="common">Northern krill</name>
    <name type="synonym">Thysanopoda norvegica</name>
    <dbReference type="NCBI Taxonomy" id="48144"/>
    <lineage>
        <taxon>Eukaryota</taxon>
        <taxon>Metazoa</taxon>
        <taxon>Ecdysozoa</taxon>
        <taxon>Arthropoda</taxon>
        <taxon>Crustacea</taxon>
        <taxon>Multicrustacea</taxon>
        <taxon>Malacostraca</taxon>
        <taxon>Eumalacostraca</taxon>
        <taxon>Eucarida</taxon>
        <taxon>Euphausiacea</taxon>
        <taxon>Euphausiidae</taxon>
        <taxon>Meganyctiphanes</taxon>
    </lineage>
</organism>
<comment type="caution">
    <text evidence="2">The sequence shown here is derived from an EMBL/GenBank/DDBJ whole genome shotgun (WGS) entry which is preliminary data.</text>
</comment>
<keyword evidence="3" id="KW-1185">Reference proteome</keyword>
<name>A0AAV2SSJ6_MEGNR</name>
<reference evidence="2 3" key="1">
    <citation type="submission" date="2024-05" db="EMBL/GenBank/DDBJ databases">
        <authorList>
            <person name="Wallberg A."/>
        </authorList>
    </citation>
    <scope>NUCLEOTIDE SEQUENCE [LARGE SCALE GENOMIC DNA]</scope>
</reference>
<proteinExistence type="predicted"/>
<dbReference type="EMBL" id="CAXKWB010118650">
    <property type="protein sequence ID" value="CAL4236529.1"/>
    <property type="molecule type" value="Genomic_DNA"/>
</dbReference>
<evidence type="ECO:0000256" key="1">
    <source>
        <dbReference type="SAM" id="MobiDB-lite"/>
    </source>
</evidence>
<evidence type="ECO:0000313" key="2">
    <source>
        <dbReference type="EMBL" id="CAL4236529.1"/>
    </source>
</evidence>
<dbReference type="Proteomes" id="UP001497623">
    <property type="component" value="Unassembled WGS sequence"/>
</dbReference>
<sequence length="125" mass="13831">MIVLVRSKGTTRTHINSTTTDLQEREKLNKQESEHSNSNKSISDPDIILIKDEAVAKGFHQSPSSTLKIKKQSIRTASCSLTDKDKTIIKVNHEVPIVVLQQKLQSITNPSSSICSSQKFLASDV</sequence>
<dbReference type="AlphaFoldDB" id="A0AAV2SSJ6"/>
<gene>
    <name evidence="2" type="ORF">MNOR_LOCUS40242</name>
</gene>
<evidence type="ECO:0000313" key="3">
    <source>
        <dbReference type="Proteomes" id="UP001497623"/>
    </source>
</evidence>
<feature type="region of interest" description="Disordered" evidence="1">
    <location>
        <begin position="7"/>
        <end position="44"/>
    </location>
</feature>
<protein>
    <submittedName>
        <fullName evidence="2">Uncharacterized protein</fullName>
    </submittedName>
</protein>
<feature type="compositionally biased region" description="Polar residues" evidence="1">
    <location>
        <begin position="8"/>
        <end position="21"/>
    </location>
</feature>
<feature type="compositionally biased region" description="Basic and acidic residues" evidence="1">
    <location>
        <begin position="22"/>
        <end position="37"/>
    </location>
</feature>
<accession>A0AAV2SSJ6</accession>